<keyword evidence="2" id="KW-0238">DNA-binding</keyword>
<proteinExistence type="predicted"/>
<comment type="caution">
    <text evidence="5">The sequence shown here is derived from an EMBL/GenBank/DDBJ whole genome shotgun (WGS) entry which is preliminary data.</text>
</comment>
<dbReference type="GO" id="GO:0043565">
    <property type="term" value="F:sequence-specific DNA binding"/>
    <property type="evidence" value="ECO:0007669"/>
    <property type="project" value="InterPro"/>
</dbReference>
<dbReference type="CDD" id="cd00090">
    <property type="entry name" value="HTH_ARSR"/>
    <property type="match status" value="1"/>
</dbReference>
<gene>
    <name evidence="5" type="ORF">KDK95_29815</name>
</gene>
<dbReference type="InterPro" id="IPR019887">
    <property type="entry name" value="Tscrpt_reg_AsnC/Lrp_C"/>
</dbReference>
<dbReference type="InterPro" id="IPR011008">
    <property type="entry name" value="Dimeric_a/b-barrel"/>
</dbReference>
<dbReference type="InterPro" id="IPR036390">
    <property type="entry name" value="WH_DNA-bd_sf"/>
</dbReference>
<dbReference type="RefSeq" id="WP_212521662.1">
    <property type="nucleotide sequence ID" value="NZ_JAGSOH010000138.1"/>
</dbReference>
<dbReference type="Proteomes" id="UP000676325">
    <property type="component" value="Unassembled WGS sequence"/>
</dbReference>
<evidence type="ECO:0000256" key="1">
    <source>
        <dbReference type="ARBA" id="ARBA00023015"/>
    </source>
</evidence>
<dbReference type="PROSITE" id="PS50956">
    <property type="entry name" value="HTH_ASNC_2"/>
    <property type="match status" value="1"/>
</dbReference>
<dbReference type="PANTHER" id="PTHR30154">
    <property type="entry name" value="LEUCINE-RESPONSIVE REGULATORY PROTEIN"/>
    <property type="match status" value="1"/>
</dbReference>
<dbReference type="SMART" id="SM00344">
    <property type="entry name" value="HTH_ASNC"/>
    <property type="match status" value="1"/>
</dbReference>
<evidence type="ECO:0000313" key="5">
    <source>
        <dbReference type="EMBL" id="MBR7830536.1"/>
    </source>
</evidence>
<dbReference type="InterPro" id="IPR011991">
    <property type="entry name" value="ArsR-like_HTH"/>
</dbReference>
<accession>A0A941EFJ6</accession>
<feature type="domain" description="HTH asnC-type" evidence="4">
    <location>
        <begin position="19"/>
        <end position="80"/>
    </location>
</feature>
<dbReference type="PANTHER" id="PTHR30154:SF54">
    <property type="entry name" value="POSSIBLE TRANSCRIPTIONAL REGULATORY PROTEIN (PROBABLY LRP_ASNC-FAMILY)"/>
    <property type="match status" value="1"/>
</dbReference>
<dbReference type="Gene3D" id="1.10.10.10">
    <property type="entry name" value="Winged helix-like DNA-binding domain superfamily/Winged helix DNA-binding domain"/>
    <property type="match status" value="1"/>
</dbReference>
<organism evidence="5 6">
    <name type="scientific">Actinospica acidithermotolerans</name>
    <dbReference type="NCBI Taxonomy" id="2828514"/>
    <lineage>
        <taxon>Bacteria</taxon>
        <taxon>Bacillati</taxon>
        <taxon>Actinomycetota</taxon>
        <taxon>Actinomycetes</taxon>
        <taxon>Catenulisporales</taxon>
        <taxon>Actinospicaceae</taxon>
        <taxon>Actinospica</taxon>
    </lineage>
</organism>
<sequence length="171" mass="18434">MTAPPNIQRPAPSPRPQDIDEIDRAILRVLAADARTPNNAIAEHVGIAPSTCHGRIRALRERGVIRGFHADIDPAALGLGLQAMIAVQLNVHSRAQINTFVRDVPKLPGVVSVYHVAGSDDYLLHIAVRDSDALREFVLDHLTGHPAVRHTETSLIFAHLPGSLAGLGLED</sequence>
<protein>
    <submittedName>
        <fullName evidence="5">Lrp/AsnC family transcriptional regulator</fullName>
    </submittedName>
</protein>
<dbReference type="Pfam" id="PF01037">
    <property type="entry name" value="AsnC_trans_reg"/>
    <property type="match status" value="1"/>
</dbReference>
<dbReference type="InterPro" id="IPR000485">
    <property type="entry name" value="AsnC-type_HTH_dom"/>
</dbReference>
<evidence type="ECO:0000256" key="3">
    <source>
        <dbReference type="ARBA" id="ARBA00023163"/>
    </source>
</evidence>
<dbReference type="Gene3D" id="3.30.70.920">
    <property type="match status" value="1"/>
</dbReference>
<evidence type="ECO:0000313" key="6">
    <source>
        <dbReference type="Proteomes" id="UP000676325"/>
    </source>
</evidence>
<dbReference type="SUPFAM" id="SSF46785">
    <property type="entry name" value="Winged helix' DNA-binding domain"/>
    <property type="match status" value="1"/>
</dbReference>
<keyword evidence="1" id="KW-0805">Transcription regulation</keyword>
<evidence type="ECO:0000259" key="4">
    <source>
        <dbReference type="PROSITE" id="PS50956"/>
    </source>
</evidence>
<dbReference type="InterPro" id="IPR036388">
    <property type="entry name" value="WH-like_DNA-bd_sf"/>
</dbReference>
<dbReference type="Pfam" id="PF13412">
    <property type="entry name" value="HTH_24"/>
    <property type="match status" value="1"/>
</dbReference>
<dbReference type="EMBL" id="JAGSOH010000138">
    <property type="protein sequence ID" value="MBR7830536.1"/>
    <property type="molecule type" value="Genomic_DNA"/>
</dbReference>
<dbReference type="GO" id="GO:0005829">
    <property type="term" value="C:cytosol"/>
    <property type="evidence" value="ECO:0007669"/>
    <property type="project" value="TreeGrafter"/>
</dbReference>
<name>A0A941EFJ6_9ACTN</name>
<dbReference type="AlphaFoldDB" id="A0A941EFJ6"/>
<reference evidence="5" key="1">
    <citation type="submission" date="2021-04" db="EMBL/GenBank/DDBJ databases">
        <title>Genome based classification of Actinospica acidithermotolerans sp. nov., an actinobacterium isolated from an Indonesian hot spring.</title>
        <authorList>
            <person name="Kusuma A.B."/>
            <person name="Putra K.E."/>
            <person name="Nafisah S."/>
            <person name="Loh J."/>
            <person name="Nouioui I."/>
            <person name="Goodfellow M."/>
        </authorList>
    </citation>
    <scope>NUCLEOTIDE SEQUENCE</scope>
    <source>
        <strain evidence="5">MGRD01-02</strain>
    </source>
</reference>
<keyword evidence="3" id="KW-0804">Transcription</keyword>
<dbReference type="PRINTS" id="PR00033">
    <property type="entry name" value="HTHASNC"/>
</dbReference>
<dbReference type="GO" id="GO:0043200">
    <property type="term" value="P:response to amino acid"/>
    <property type="evidence" value="ECO:0007669"/>
    <property type="project" value="TreeGrafter"/>
</dbReference>
<evidence type="ECO:0000256" key="2">
    <source>
        <dbReference type="ARBA" id="ARBA00023125"/>
    </source>
</evidence>
<dbReference type="SUPFAM" id="SSF54909">
    <property type="entry name" value="Dimeric alpha+beta barrel"/>
    <property type="match status" value="1"/>
</dbReference>
<keyword evidence="6" id="KW-1185">Reference proteome</keyword>
<dbReference type="InterPro" id="IPR019888">
    <property type="entry name" value="Tscrpt_reg_AsnC-like"/>
</dbReference>